<dbReference type="AlphaFoldDB" id="A0A2P2JXW6"/>
<sequence length="142" mass="16578">MLQVVRYHSLIIDAESLPKELVPIAWTSFSSSCSFLEMQNSDFITHAHDSRVRSDISFDASLRGLYNGICPFSHSKNMPRKKILMGIMHTTRPHYGLQFHPESIATCHGRQIFENFRDLTKDYWQKLRSTYIYEKNFAGVWC</sequence>
<feature type="domain" description="Glutamine amidotransferase" evidence="2">
    <location>
        <begin position="82"/>
        <end position="116"/>
    </location>
</feature>
<dbReference type="PROSITE" id="PS51257">
    <property type="entry name" value="PROKAR_LIPOPROTEIN"/>
    <property type="match status" value="1"/>
</dbReference>
<dbReference type="Pfam" id="PF00117">
    <property type="entry name" value="GATase"/>
    <property type="match status" value="1"/>
</dbReference>
<dbReference type="PANTHER" id="PTHR43418:SF4">
    <property type="entry name" value="MULTIFUNCTIONAL TRYPTOPHAN BIOSYNTHESIS PROTEIN"/>
    <property type="match status" value="1"/>
</dbReference>
<dbReference type="GO" id="GO:0005829">
    <property type="term" value="C:cytosol"/>
    <property type="evidence" value="ECO:0007669"/>
    <property type="project" value="TreeGrafter"/>
</dbReference>
<keyword evidence="1" id="KW-0315">Glutamine amidotransferase</keyword>
<dbReference type="PROSITE" id="PS51273">
    <property type="entry name" value="GATASE_TYPE_1"/>
    <property type="match status" value="1"/>
</dbReference>
<evidence type="ECO:0000256" key="1">
    <source>
        <dbReference type="ARBA" id="ARBA00022962"/>
    </source>
</evidence>
<dbReference type="EMBL" id="GGEC01017835">
    <property type="protein sequence ID" value="MBW98318.1"/>
    <property type="molecule type" value="Transcribed_RNA"/>
</dbReference>
<evidence type="ECO:0000313" key="3">
    <source>
        <dbReference type="EMBL" id="MBW98318.1"/>
    </source>
</evidence>
<dbReference type="SUPFAM" id="SSF52317">
    <property type="entry name" value="Class I glutamine amidotransferase-like"/>
    <property type="match status" value="1"/>
</dbReference>
<protein>
    <submittedName>
        <fullName evidence="3 4">Aminodeoxychorismate synthaseic</fullName>
    </submittedName>
</protein>
<name>A0A2P2JXW6_RHIMU</name>
<dbReference type="GO" id="GO:0004049">
    <property type="term" value="F:anthranilate synthase activity"/>
    <property type="evidence" value="ECO:0007669"/>
    <property type="project" value="TreeGrafter"/>
</dbReference>
<dbReference type="InterPro" id="IPR017926">
    <property type="entry name" value="GATASE"/>
</dbReference>
<evidence type="ECO:0000259" key="2">
    <source>
        <dbReference type="Pfam" id="PF00117"/>
    </source>
</evidence>
<dbReference type="EMBL" id="GGEC01017836">
    <property type="protein sequence ID" value="MBW98319.1"/>
    <property type="molecule type" value="Transcribed_RNA"/>
</dbReference>
<organism evidence="4">
    <name type="scientific">Rhizophora mucronata</name>
    <name type="common">Asiatic mangrove</name>
    <dbReference type="NCBI Taxonomy" id="61149"/>
    <lineage>
        <taxon>Eukaryota</taxon>
        <taxon>Viridiplantae</taxon>
        <taxon>Streptophyta</taxon>
        <taxon>Embryophyta</taxon>
        <taxon>Tracheophyta</taxon>
        <taxon>Spermatophyta</taxon>
        <taxon>Magnoliopsida</taxon>
        <taxon>eudicotyledons</taxon>
        <taxon>Gunneridae</taxon>
        <taxon>Pentapetalae</taxon>
        <taxon>rosids</taxon>
        <taxon>fabids</taxon>
        <taxon>Malpighiales</taxon>
        <taxon>Rhizophoraceae</taxon>
        <taxon>Rhizophora</taxon>
    </lineage>
</organism>
<dbReference type="GO" id="GO:0000162">
    <property type="term" value="P:L-tryptophan biosynthetic process"/>
    <property type="evidence" value="ECO:0007669"/>
    <property type="project" value="TreeGrafter"/>
</dbReference>
<proteinExistence type="predicted"/>
<dbReference type="InterPro" id="IPR050472">
    <property type="entry name" value="Anth_synth/Amidotransfase"/>
</dbReference>
<accession>A0A2P2JXW6</accession>
<dbReference type="PANTHER" id="PTHR43418">
    <property type="entry name" value="MULTIFUNCTIONAL TRYPTOPHAN BIOSYNTHESIS PROTEIN-RELATED"/>
    <property type="match status" value="1"/>
</dbReference>
<reference evidence="4" key="1">
    <citation type="submission" date="2018-02" db="EMBL/GenBank/DDBJ databases">
        <title>Rhizophora mucronata_Transcriptome.</title>
        <authorList>
            <person name="Meera S.P."/>
            <person name="Sreeshan A."/>
            <person name="Augustine A."/>
        </authorList>
    </citation>
    <scope>NUCLEOTIDE SEQUENCE</scope>
    <source>
        <tissue evidence="4">Leaf</tissue>
    </source>
</reference>
<evidence type="ECO:0000313" key="4">
    <source>
        <dbReference type="EMBL" id="MBW98319.1"/>
    </source>
</evidence>
<dbReference type="InterPro" id="IPR029062">
    <property type="entry name" value="Class_I_gatase-like"/>
</dbReference>
<dbReference type="Gene3D" id="3.40.50.880">
    <property type="match status" value="1"/>
</dbReference>